<gene>
    <name evidence="1" type="ORF">LOK49_LG13G01627</name>
</gene>
<feature type="non-terminal residue" evidence="1">
    <location>
        <position position="1"/>
    </location>
</feature>
<accession>A0ACC0FPM2</accession>
<keyword evidence="2" id="KW-1185">Reference proteome</keyword>
<sequence>QAELITRLQQQSGASASQQANWGITVDFRAKETRICIIHHLKKSQGSPWLACQFIKYHPSRVLTIVYQPFALGTLAILTYKEAKINTRRRNLFGYIIFSTSALVVLVVSTIIICITSSTYSITICWTYIGICIISGAFGVADAHVQGGMVGDLSFMLPEFTQVMFVRMPLQFAEDLDILLSNAAATTEWAYTPSSRVMPQTDETAEEFHTPHDAEFHDDADLEVVHPSELNKKWSSNTDGSSTKSTTKNKFTGAALLNKTLDCIVNVVESSSVSSTQTSSRYPSIAECLAKLESIRGVSPDDELYVWAARLFLRDKRQ</sequence>
<proteinExistence type="predicted"/>
<reference evidence="1 2" key="1">
    <citation type="journal article" date="2022" name="Plant J.">
        <title>Chromosome-level genome of Camellia lanceoleosa provides a valuable resource for understanding genome evolution and self-incompatibility.</title>
        <authorList>
            <person name="Gong W."/>
            <person name="Xiao S."/>
            <person name="Wang L."/>
            <person name="Liao Z."/>
            <person name="Chang Y."/>
            <person name="Mo W."/>
            <person name="Hu G."/>
            <person name="Li W."/>
            <person name="Zhao G."/>
            <person name="Zhu H."/>
            <person name="Hu X."/>
            <person name="Ji K."/>
            <person name="Xiang X."/>
            <person name="Song Q."/>
            <person name="Yuan D."/>
            <person name="Jin S."/>
            <person name="Zhang L."/>
        </authorList>
    </citation>
    <scope>NUCLEOTIDE SEQUENCE [LARGE SCALE GENOMIC DNA]</scope>
    <source>
        <strain evidence="1">SQ_2022a</strain>
    </source>
</reference>
<organism evidence="1 2">
    <name type="scientific">Camellia lanceoleosa</name>
    <dbReference type="NCBI Taxonomy" id="1840588"/>
    <lineage>
        <taxon>Eukaryota</taxon>
        <taxon>Viridiplantae</taxon>
        <taxon>Streptophyta</taxon>
        <taxon>Embryophyta</taxon>
        <taxon>Tracheophyta</taxon>
        <taxon>Spermatophyta</taxon>
        <taxon>Magnoliopsida</taxon>
        <taxon>eudicotyledons</taxon>
        <taxon>Gunneridae</taxon>
        <taxon>Pentapetalae</taxon>
        <taxon>asterids</taxon>
        <taxon>Ericales</taxon>
        <taxon>Theaceae</taxon>
        <taxon>Camellia</taxon>
    </lineage>
</organism>
<comment type="caution">
    <text evidence="1">The sequence shown here is derived from an EMBL/GenBank/DDBJ whole genome shotgun (WGS) entry which is preliminary data.</text>
</comment>
<name>A0ACC0FPM2_9ERIC</name>
<dbReference type="Proteomes" id="UP001060215">
    <property type="component" value="Chromosome 14"/>
</dbReference>
<dbReference type="EMBL" id="CM045771">
    <property type="protein sequence ID" value="KAI7989376.1"/>
    <property type="molecule type" value="Genomic_DNA"/>
</dbReference>
<evidence type="ECO:0000313" key="1">
    <source>
        <dbReference type="EMBL" id="KAI7989376.1"/>
    </source>
</evidence>
<evidence type="ECO:0000313" key="2">
    <source>
        <dbReference type="Proteomes" id="UP001060215"/>
    </source>
</evidence>
<protein>
    <submittedName>
        <fullName evidence="1">Equilibrative nucleotide transporter 2</fullName>
    </submittedName>
</protein>